<dbReference type="Pfam" id="PF13515">
    <property type="entry name" value="FUSC_2"/>
    <property type="match status" value="1"/>
</dbReference>
<evidence type="ECO:0000313" key="7">
    <source>
        <dbReference type="EMBL" id="AZP03899.1"/>
    </source>
</evidence>
<feature type="transmembrane region" description="Helical" evidence="5">
    <location>
        <begin position="320"/>
        <end position="341"/>
    </location>
</feature>
<dbReference type="OrthoDB" id="581879at2"/>
<dbReference type="AlphaFoldDB" id="A0A3Q9BLC4"/>
<evidence type="ECO:0000256" key="2">
    <source>
        <dbReference type="ARBA" id="ARBA00022692"/>
    </source>
</evidence>
<evidence type="ECO:0000256" key="4">
    <source>
        <dbReference type="ARBA" id="ARBA00023136"/>
    </source>
</evidence>
<keyword evidence="2 5" id="KW-0812">Transmembrane</keyword>
<feature type="transmembrane region" description="Helical" evidence="5">
    <location>
        <begin position="143"/>
        <end position="166"/>
    </location>
</feature>
<dbReference type="GO" id="GO:0016020">
    <property type="term" value="C:membrane"/>
    <property type="evidence" value="ECO:0007669"/>
    <property type="project" value="UniProtKB-SubCell"/>
</dbReference>
<evidence type="ECO:0000256" key="5">
    <source>
        <dbReference type="SAM" id="Phobius"/>
    </source>
</evidence>
<dbReference type="RefSeq" id="WP_126108981.1">
    <property type="nucleotide sequence ID" value="NZ_CP034465.1"/>
</dbReference>
<feature type="transmembrane region" description="Helical" evidence="5">
    <location>
        <begin position="252"/>
        <end position="279"/>
    </location>
</feature>
<feature type="transmembrane region" description="Helical" evidence="5">
    <location>
        <begin position="20"/>
        <end position="39"/>
    </location>
</feature>
<organism evidence="7 8">
    <name type="scientific">Jeotgalibaca ciconiae</name>
    <dbReference type="NCBI Taxonomy" id="2496265"/>
    <lineage>
        <taxon>Bacteria</taxon>
        <taxon>Bacillati</taxon>
        <taxon>Bacillota</taxon>
        <taxon>Bacilli</taxon>
        <taxon>Lactobacillales</taxon>
        <taxon>Carnobacteriaceae</taxon>
        <taxon>Jeotgalibaca</taxon>
    </lineage>
</organism>
<accession>A0A3Q9BLC4</accession>
<gene>
    <name evidence="7" type="ORF">EJN90_04005</name>
</gene>
<proteinExistence type="predicted"/>
<dbReference type="KEGG" id="jeh:EJN90_04005"/>
<comment type="subcellular location">
    <subcellularLocation>
        <location evidence="1">Membrane</location>
        <topology evidence="1">Multi-pass membrane protein</topology>
    </subcellularLocation>
</comment>
<keyword evidence="3 5" id="KW-1133">Transmembrane helix</keyword>
<keyword evidence="4 5" id="KW-0472">Membrane</keyword>
<protein>
    <submittedName>
        <fullName evidence="7">FUSC family protein</fullName>
    </submittedName>
</protein>
<feature type="domain" description="Integral membrane bound transporter" evidence="6">
    <location>
        <begin position="208"/>
        <end position="332"/>
    </location>
</feature>
<name>A0A3Q9BLC4_9LACT</name>
<evidence type="ECO:0000313" key="8">
    <source>
        <dbReference type="Proteomes" id="UP000273326"/>
    </source>
</evidence>
<evidence type="ECO:0000256" key="1">
    <source>
        <dbReference type="ARBA" id="ARBA00004141"/>
    </source>
</evidence>
<reference evidence="8" key="1">
    <citation type="submission" date="2018-12" db="EMBL/GenBank/DDBJ databases">
        <title>Complete genome sequencing of Jeotgalibaca sp. H21T32.</title>
        <authorList>
            <person name="Bae J.-W."/>
            <person name="Lee S.-Y."/>
        </authorList>
    </citation>
    <scope>NUCLEOTIDE SEQUENCE [LARGE SCALE GENOMIC DNA]</scope>
    <source>
        <strain evidence="8">H21T32</strain>
    </source>
</reference>
<keyword evidence="8" id="KW-1185">Reference proteome</keyword>
<evidence type="ECO:0000259" key="6">
    <source>
        <dbReference type="Pfam" id="PF13515"/>
    </source>
</evidence>
<dbReference type="InterPro" id="IPR049453">
    <property type="entry name" value="Memb_transporter_dom"/>
</dbReference>
<dbReference type="Proteomes" id="UP000273326">
    <property type="component" value="Chromosome"/>
</dbReference>
<feature type="transmembrane region" description="Helical" evidence="5">
    <location>
        <begin position="45"/>
        <end position="64"/>
    </location>
</feature>
<evidence type="ECO:0000256" key="3">
    <source>
        <dbReference type="ARBA" id="ARBA00022989"/>
    </source>
</evidence>
<sequence>MKQNNFLKELFHFKQTDDSIIRVIGAGLNIAIPMSIGLISGNMKFGTLGALGTFAFLSFTPLPLPKLAKRILKAGLGIMGGFYLGLLSTLVPWTIPIVISLVSLIGFLVVRTLQIPNPGAFFVIMVTSMGTGMRLPFSEMLPAVGYVGIGVLTSILMACLTGYINAHYFHRPVNSSEISYKERINHAIEHDSVLLLSSIHHAGIIFFATYLSQELGFGNPYWVTISTVAVLAGQEIRVIFHRNLQRILGGLVGLLIGFFLLSLNLGIVPVIILIVFLTLCVEYCMVRNYGVANFFTNPVSLLLAQLSSGLFVNDLVQYRLLGLVVGSIIGFVGAALIELALRIHEKRIKFLK</sequence>
<feature type="transmembrane region" description="Helical" evidence="5">
    <location>
        <begin position="187"/>
        <end position="209"/>
    </location>
</feature>
<dbReference type="EMBL" id="CP034465">
    <property type="protein sequence ID" value="AZP03899.1"/>
    <property type="molecule type" value="Genomic_DNA"/>
</dbReference>